<proteinExistence type="predicted"/>
<feature type="transmembrane region" description="Helical" evidence="1">
    <location>
        <begin position="152"/>
        <end position="174"/>
    </location>
</feature>
<feature type="transmembrane region" description="Helical" evidence="1">
    <location>
        <begin position="181"/>
        <end position="201"/>
    </location>
</feature>
<evidence type="ECO:0000313" key="2">
    <source>
        <dbReference type="EMBL" id="PKR76947.1"/>
    </source>
</evidence>
<feature type="transmembrane region" description="Helical" evidence="1">
    <location>
        <begin position="75"/>
        <end position="93"/>
    </location>
</feature>
<dbReference type="PANTHER" id="PTHR37305">
    <property type="entry name" value="INTEGRAL MEMBRANE PROTEIN-RELATED"/>
    <property type="match status" value="1"/>
</dbReference>
<evidence type="ECO:0000256" key="1">
    <source>
        <dbReference type="SAM" id="Phobius"/>
    </source>
</evidence>
<feature type="transmembrane region" description="Helical" evidence="1">
    <location>
        <begin position="20"/>
        <end position="41"/>
    </location>
</feature>
<comment type="caution">
    <text evidence="2">The sequence shown here is derived from an EMBL/GenBank/DDBJ whole genome shotgun (WGS) entry which is preliminary data.</text>
</comment>
<accession>A0A2I0QRI0</accession>
<gene>
    <name evidence="2" type="ORF">CEY16_14165</name>
</gene>
<dbReference type="OrthoDB" id="4187110at2"/>
<feature type="transmembrane region" description="Helical" evidence="1">
    <location>
        <begin position="229"/>
        <end position="251"/>
    </location>
</feature>
<keyword evidence="3" id="KW-1185">Reference proteome</keyword>
<dbReference type="EMBL" id="PJNH01000004">
    <property type="protein sequence ID" value="PKR76947.1"/>
    <property type="molecule type" value="Genomic_DNA"/>
</dbReference>
<evidence type="ECO:0000313" key="3">
    <source>
        <dbReference type="Proteomes" id="UP000243524"/>
    </source>
</evidence>
<keyword evidence="1" id="KW-1133">Transmembrane helix</keyword>
<protein>
    <submittedName>
        <fullName evidence="2">ABC transporter permease</fullName>
    </submittedName>
</protein>
<organism evidence="2 3">
    <name type="scientific">Halalkalibacillus sediminis</name>
    <dbReference type="NCBI Taxonomy" id="2018042"/>
    <lineage>
        <taxon>Bacteria</taxon>
        <taxon>Bacillati</taxon>
        <taxon>Bacillota</taxon>
        <taxon>Bacilli</taxon>
        <taxon>Bacillales</taxon>
        <taxon>Bacillaceae</taxon>
        <taxon>Halalkalibacillus</taxon>
    </lineage>
</organism>
<keyword evidence="1" id="KW-0472">Membrane</keyword>
<keyword evidence="1" id="KW-0812">Transmembrane</keyword>
<reference evidence="2 3" key="1">
    <citation type="submission" date="2017-06" db="EMBL/GenBank/DDBJ databases">
        <title>the draft geome sequence of Illustriluteabacillus marina B3227.</title>
        <authorList>
            <person name="He R.-H."/>
            <person name="Du Z.-J."/>
        </authorList>
    </citation>
    <scope>NUCLEOTIDE SEQUENCE [LARGE SCALE GENOMIC DNA]</scope>
    <source>
        <strain evidence="2 3">B3227</strain>
    </source>
</reference>
<feature type="transmembrane region" description="Helical" evidence="1">
    <location>
        <begin position="114"/>
        <end position="140"/>
    </location>
</feature>
<dbReference type="GO" id="GO:0140359">
    <property type="term" value="F:ABC-type transporter activity"/>
    <property type="evidence" value="ECO:0007669"/>
    <property type="project" value="InterPro"/>
</dbReference>
<sequence>MQWMVIFKKELLENWRNFKWVWVPIVFIIFAIMDPITTYYLPRIMESVGGMPDGAVIDIPMPSPPEALMMSYGEIGLIGVLIIVVISMGLISSEIKSGVYELILSKPVHYSNYITAKFASMFLLVSISIVLGVVAAWYYVNVLFGDLGLVETLVSVLFYLAYILLLLAIVMFFNTIFKSQGLVAFVSIFVIIVLNVVTNIYKHMATWSPMLISDYIGAYLFSGQMETEIWWSTLIAIGLAVVLLIAAIGTLKNKAME</sequence>
<dbReference type="Proteomes" id="UP000243524">
    <property type="component" value="Unassembled WGS sequence"/>
</dbReference>
<dbReference type="PANTHER" id="PTHR37305:SF1">
    <property type="entry name" value="MEMBRANE PROTEIN"/>
    <property type="match status" value="1"/>
</dbReference>
<dbReference type="GO" id="GO:0016020">
    <property type="term" value="C:membrane"/>
    <property type="evidence" value="ECO:0007669"/>
    <property type="project" value="UniProtKB-SubCell"/>
</dbReference>
<dbReference type="RefSeq" id="WP_101332697.1">
    <property type="nucleotide sequence ID" value="NZ_PJNH01000004.1"/>
</dbReference>
<name>A0A2I0QRI0_9BACI</name>
<dbReference type="Pfam" id="PF12679">
    <property type="entry name" value="ABC2_membrane_2"/>
    <property type="match status" value="1"/>
</dbReference>
<dbReference type="AlphaFoldDB" id="A0A2I0QRI0"/>